<reference evidence="3 4" key="1">
    <citation type="submission" date="2020-08" db="EMBL/GenBank/DDBJ databases">
        <title>Sequencing the genomes of 1000 actinobacteria strains.</title>
        <authorList>
            <person name="Klenk H.-P."/>
        </authorList>
    </citation>
    <scope>NUCLEOTIDE SEQUENCE [LARGE SCALE GENOMIC DNA]</scope>
    <source>
        <strain evidence="3 4">DSM 23974</strain>
    </source>
</reference>
<sequence>MTATPDRHDWRDRPGDAPRPPRDLVDVIDEVGHARAEVGADPVEQDVVWASLVTFRLGMDGVSTAAARRELRRVAAAVHESGEGPEALFGTPDEFARQVQDDAAEAGEPLVDSSPNATWRDVLPVGLTVAAGTSVLFAVVWLIRDGLTTNVSWGTLLAPGLVGVTGVTVMTLWERMLVRASRLVAVLTCAAALAAMACAIAFWLVEVNAGTRLFTGSTLWLFALTPAYGALAWLAEKMLPQAPPARTTSEAAAAGLADDAWADDAWAEELAGTLRLRMDLPEARVREIVREARAHAAESGRPLVEEFGAPARYAARFRRDRAAASRRMAWLYTGMAALVLTISLGTFLTDGRLSWWNVAWVTVIVLVAAGQWREYRRQEAS</sequence>
<keyword evidence="2" id="KW-0812">Transmembrane</keyword>
<dbReference type="RefSeq" id="WP_184241614.1">
    <property type="nucleotide sequence ID" value="NZ_JACHNA010000001.1"/>
</dbReference>
<comment type="caution">
    <text evidence="3">The sequence shown here is derived from an EMBL/GenBank/DDBJ whole genome shotgun (WGS) entry which is preliminary data.</text>
</comment>
<feature type="transmembrane region" description="Helical" evidence="2">
    <location>
        <begin position="122"/>
        <end position="143"/>
    </location>
</feature>
<evidence type="ECO:0000313" key="4">
    <source>
        <dbReference type="Proteomes" id="UP000540191"/>
    </source>
</evidence>
<dbReference type="AlphaFoldDB" id="A0A7W7GPP5"/>
<keyword evidence="4" id="KW-1185">Reference proteome</keyword>
<feature type="region of interest" description="Disordered" evidence="1">
    <location>
        <begin position="1"/>
        <end position="22"/>
    </location>
</feature>
<feature type="transmembrane region" description="Helical" evidence="2">
    <location>
        <begin position="329"/>
        <end position="348"/>
    </location>
</feature>
<evidence type="ECO:0000256" key="1">
    <source>
        <dbReference type="SAM" id="MobiDB-lite"/>
    </source>
</evidence>
<gene>
    <name evidence="3" type="ORF">HDA30_001534</name>
</gene>
<organism evidence="3 4">
    <name type="scientific">Micrococcus cohnii</name>
    <dbReference type="NCBI Taxonomy" id="993416"/>
    <lineage>
        <taxon>Bacteria</taxon>
        <taxon>Bacillati</taxon>
        <taxon>Actinomycetota</taxon>
        <taxon>Actinomycetes</taxon>
        <taxon>Micrococcales</taxon>
        <taxon>Micrococcaceae</taxon>
        <taxon>Micrococcus</taxon>
    </lineage>
</organism>
<feature type="transmembrane region" description="Helical" evidence="2">
    <location>
        <begin position="354"/>
        <end position="372"/>
    </location>
</feature>
<feature type="transmembrane region" description="Helical" evidence="2">
    <location>
        <begin position="155"/>
        <end position="173"/>
    </location>
</feature>
<dbReference type="Proteomes" id="UP000540191">
    <property type="component" value="Unassembled WGS sequence"/>
</dbReference>
<keyword evidence="2" id="KW-1133">Transmembrane helix</keyword>
<protein>
    <submittedName>
        <fullName evidence="3">Uncharacterized protein</fullName>
    </submittedName>
</protein>
<evidence type="ECO:0000313" key="3">
    <source>
        <dbReference type="EMBL" id="MBB4736026.1"/>
    </source>
</evidence>
<keyword evidence="2" id="KW-0472">Membrane</keyword>
<feature type="transmembrane region" description="Helical" evidence="2">
    <location>
        <begin position="185"/>
        <end position="205"/>
    </location>
</feature>
<name>A0A7W7GPP5_9MICC</name>
<dbReference type="EMBL" id="JACHNA010000001">
    <property type="protein sequence ID" value="MBB4736026.1"/>
    <property type="molecule type" value="Genomic_DNA"/>
</dbReference>
<accession>A0A7W7GPP5</accession>
<proteinExistence type="predicted"/>
<evidence type="ECO:0000256" key="2">
    <source>
        <dbReference type="SAM" id="Phobius"/>
    </source>
</evidence>